<evidence type="ECO:0000259" key="3">
    <source>
        <dbReference type="Pfam" id="PF13340"/>
    </source>
</evidence>
<dbReference type="AlphaFoldDB" id="A0A9W6R3U7"/>
<dbReference type="NCBIfam" id="NF033580">
    <property type="entry name" value="transpos_IS5_3"/>
    <property type="match status" value="1"/>
</dbReference>
<accession>A0A9W6R3U7</accession>
<dbReference type="Proteomes" id="UP001165136">
    <property type="component" value="Unassembled WGS sequence"/>
</dbReference>
<evidence type="ECO:0000313" key="5">
    <source>
        <dbReference type="Proteomes" id="UP001165136"/>
    </source>
</evidence>
<dbReference type="GO" id="GO:0004803">
    <property type="term" value="F:transposase activity"/>
    <property type="evidence" value="ECO:0007669"/>
    <property type="project" value="InterPro"/>
</dbReference>
<feature type="domain" description="Transposase IS4-like" evidence="2">
    <location>
        <begin position="108"/>
        <end position="289"/>
    </location>
</feature>
<feature type="region of interest" description="Disordered" evidence="1">
    <location>
        <begin position="119"/>
        <end position="151"/>
    </location>
</feature>
<gene>
    <name evidence="4" type="ORF">Atai01_53820</name>
</gene>
<dbReference type="PANTHER" id="PTHR30007:SF1">
    <property type="entry name" value="BLR1914 PROTEIN"/>
    <property type="match status" value="1"/>
</dbReference>
<name>A0A9W6R3U7_9PSEU</name>
<evidence type="ECO:0000313" key="4">
    <source>
        <dbReference type="EMBL" id="GLY68763.1"/>
    </source>
</evidence>
<dbReference type="Pfam" id="PF13340">
    <property type="entry name" value="DUF4096"/>
    <property type="match status" value="1"/>
</dbReference>
<evidence type="ECO:0000259" key="2">
    <source>
        <dbReference type="Pfam" id="PF01609"/>
    </source>
</evidence>
<evidence type="ECO:0000256" key="1">
    <source>
        <dbReference type="SAM" id="MobiDB-lite"/>
    </source>
</evidence>
<proteinExistence type="predicted"/>
<comment type="caution">
    <text evidence="4">The sequence shown here is derived from an EMBL/GenBank/DDBJ whole genome shotgun (WGS) entry which is preliminary data.</text>
</comment>
<dbReference type="GO" id="GO:0003677">
    <property type="term" value="F:DNA binding"/>
    <property type="evidence" value="ECO:0007669"/>
    <property type="project" value="InterPro"/>
</dbReference>
<dbReference type="RefSeq" id="WP_285488590.1">
    <property type="nucleotide sequence ID" value="NZ_BSTI01000013.1"/>
</dbReference>
<dbReference type="InterPro" id="IPR025161">
    <property type="entry name" value="IS402-like_dom"/>
</dbReference>
<dbReference type="EMBL" id="BSTI01000013">
    <property type="protein sequence ID" value="GLY68763.1"/>
    <property type="molecule type" value="Genomic_DNA"/>
</dbReference>
<organism evidence="4 5">
    <name type="scientific">Amycolatopsis taiwanensis</name>
    <dbReference type="NCBI Taxonomy" id="342230"/>
    <lineage>
        <taxon>Bacteria</taxon>
        <taxon>Bacillati</taxon>
        <taxon>Actinomycetota</taxon>
        <taxon>Actinomycetes</taxon>
        <taxon>Pseudonocardiales</taxon>
        <taxon>Pseudonocardiaceae</taxon>
        <taxon>Amycolatopsis</taxon>
    </lineage>
</organism>
<dbReference type="InterPro" id="IPR002559">
    <property type="entry name" value="Transposase_11"/>
</dbReference>
<dbReference type="PANTHER" id="PTHR30007">
    <property type="entry name" value="PHP DOMAIN PROTEIN"/>
    <property type="match status" value="1"/>
</dbReference>
<sequence>MNTGDLVASVAAPGRADLTDAQWAILEPLLPVGKKPGRPPKWTKRQLIDGIRWRVRVGSPWRDIPPAYGCWQTVYGLFRRWQRAGVWALIVAVLQGRADAAGLIIWDVSVDSTINRAHQHAAGARTDSDLQKEPPGGVGEPEPDDHALGRSRGGWTTKLHLAIEQGQKPLSVVVTAGQRGDSPQFQVVLGRVRVARVKGGRPRTRPDRVLADKAYASRANRAYLRGRGIRCTIPETADQVRHRKARGQAGGRPPAFDPEIYKQRHAVECGINRLKRNRAVATRYDKLAVRYEATVQIATINERLRL</sequence>
<dbReference type="GO" id="GO:0006313">
    <property type="term" value="P:DNA transposition"/>
    <property type="evidence" value="ECO:0007669"/>
    <property type="project" value="InterPro"/>
</dbReference>
<dbReference type="Pfam" id="PF01609">
    <property type="entry name" value="DDE_Tnp_1"/>
    <property type="match status" value="1"/>
</dbReference>
<feature type="domain" description="Insertion element IS402-like" evidence="3">
    <location>
        <begin position="18"/>
        <end position="90"/>
    </location>
</feature>
<reference evidence="4" key="1">
    <citation type="submission" date="2023-03" db="EMBL/GenBank/DDBJ databases">
        <title>Amycolatopsis taiwanensis NBRC 103393.</title>
        <authorList>
            <person name="Ichikawa N."/>
            <person name="Sato H."/>
            <person name="Tonouchi N."/>
        </authorList>
    </citation>
    <scope>NUCLEOTIDE SEQUENCE</scope>
    <source>
        <strain evidence="4">NBRC 103393</strain>
    </source>
</reference>
<keyword evidence="5" id="KW-1185">Reference proteome</keyword>
<protein>
    <submittedName>
        <fullName evidence="4">DDE transposase</fullName>
    </submittedName>
</protein>